<dbReference type="EMBL" id="JSUQ01000036">
    <property type="protein sequence ID" value="KHQ49914.1"/>
    <property type="molecule type" value="Genomic_DNA"/>
</dbReference>
<proteinExistence type="predicted"/>
<keyword evidence="1" id="KW-0805">Transcription regulation</keyword>
<protein>
    <submittedName>
        <fullName evidence="6">Transcriptional regulator, IclR family protein</fullName>
    </submittedName>
</protein>
<dbReference type="RefSeq" id="WP_043146898.1">
    <property type="nucleotide sequence ID" value="NZ_JSUQ01000036.1"/>
</dbReference>
<dbReference type="InterPro" id="IPR029016">
    <property type="entry name" value="GAF-like_dom_sf"/>
</dbReference>
<dbReference type="PROSITE" id="PS51078">
    <property type="entry name" value="ICLR_ED"/>
    <property type="match status" value="1"/>
</dbReference>
<comment type="caution">
    <text evidence="6">The sequence shown here is derived from an EMBL/GenBank/DDBJ whole genome shotgun (WGS) entry which is preliminary data.</text>
</comment>
<dbReference type="InterPro" id="IPR050707">
    <property type="entry name" value="HTH_MetabolicPath_Reg"/>
</dbReference>
<dbReference type="InterPro" id="IPR014757">
    <property type="entry name" value="Tscrpt_reg_IclR_C"/>
</dbReference>
<evidence type="ECO:0000256" key="1">
    <source>
        <dbReference type="ARBA" id="ARBA00023015"/>
    </source>
</evidence>
<dbReference type="Gene3D" id="3.30.450.40">
    <property type="match status" value="1"/>
</dbReference>
<dbReference type="PANTHER" id="PTHR30136">
    <property type="entry name" value="HELIX-TURN-HELIX TRANSCRIPTIONAL REGULATOR, ICLR FAMILY"/>
    <property type="match status" value="1"/>
</dbReference>
<dbReference type="InterPro" id="IPR036390">
    <property type="entry name" value="WH_DNA-bd_sf"/>
</dbReference>
<dbReference type="Gene3D" id="1.10.10.10">
    <property type="entry name" value="Winged helix-like DNA-binding domain superfamily/Winged helix DNA-binding domain"/>
    <property type="match status" value="1"/>
</dbReference>
<evidence type="ECO:0000256" key="2">
    <source>
        <dbReference type="ARBA" id="ARBA00023125"/>
    </source>
</evidence>
<dbReference type="PANTHER" id="PTHR30136:SF24">
    <property type="entry name" value="HTH-TYPE TRANSCRIPTIONAL REPRESSOR ALLR"/>
    <property type="match status" value="1"/>
</dbReference>
<dbReference type="Pfam" id="PF09339">
    <property type="entry name" value="HTH_IclR"/>
    <property type="match status" value="1"/>
</dbReference>
<feature type="domain" description="IclR-ED" evidence="5">
    <location>
        <begin position="57"/>
        <end position="247"/>
    </location>
</feature>
<evidence type="ECO:0000259" key="5">
    <source>
        <dbReference type="PROSITE" id="PS51078"/>
    </source>
</evidence>
<gene>
    <name evidence="6" type="ORF">OA50_05537</name>
</gene>
<evidence type="ECO:0000256" key="3">
    <source>
        <dbReference type="ARBA" id="ARBA00023163"/>
    </source>
</evidence>
<dbReference type="Pfam" id="PF01614">
    <property type="entry name" value="IclR_C"/>
    <property type="match status" value="1"/>
</dbReference>
<dbReference type="GO" id="GO:0003700">
    <property type="term" value="F:DNA-binding transcription factor activity"/>
    <property type="evidence" value="ECO:0007669"/>
    <property type="project" value="TreeGrafter"/>
</dbReference>
<dbReference type="SUPFAM" id="SSF46785">
    <property type="entry name" value="Winged helix' DNA-binding domain"/>
    <property type="match status" value="1"/>
</dbReference>
<dbReference type="SMART" id="SM00346">
    <property type="entry name" value="HTH_ICLR"/>
    <property type="match status" value="1"/>
</dbReference>
<evidence type="ECO:0000259" key="4">
    <source>
        <dbReference type="PROSITE" id="PS51077"/>
    </source>
</evidence>
<dbReference type="SUPFAM" id="SSF55781">
    <property type="entry name" value="GAF domain-like"/>
    <property type="match status" value="1"/>
</dbReference>
<dbReference type="Proteomes" id="UP000030960">
    <property type="component" value="Unassembled WGS sequence"/>
</dbReference>
<organism evidence="6 7">
    <name type="scientific">Mameliella alba</name>
    <dbReference type="NCBI Taxonomy" id="561184"/>
    <lineage>
        <taxon>Bacteria</taxon>
        <taxon>Pseudomonadati</taxon>
        <taxon>Pseudomonadota</taxon>
        <taxon>Alphaproteobacteria</taxon>
        <taxon>Rhodobacterales</taxon>
        <taxon>Roseobacteraceae</taxon>
        <taxon>Mameliella</taxon>
    </lineage>
</organism>
<keyword evidence="7" id="KW-1185">Reference proteome</keyword>
<dbReference type="InterPro" id="IPR005471">
    <property type="entry name" value="Tscrpt_reg_IclR_N"/>
</dbReference>
<keyword evidence="2" id="KW-0238">DNA-binding</keyword>
<dbReference type="PROSITE" id="PS51077">
    <property type="entry name" value="HTH_ICLR"/>
    <property type="match status" value="1"/>
</dbReference>
<feature type="domain" description="HTH iclR-type" evidence="4">
    <location>
        <begin position="1"/>
        <end position="63"/>
    </location>
</feature>
<dbReference type="GO" id="GO:0003677">
    <property type="term" value="F:DNA binding"/>
    <property type="evidence" value="ECO:0007669"/>
    <property type="project" value="UniProtKB-KW"/>
</dbReference>
<dbReference type="InterPro" id="IPR036388">
    <property type="entry name" value="WH-like_DNA-bd_sf"/>
</dbReference>
<reference evidence="6 7" key="1">
    <citation type="submission" date="2014-10" db="EMBL/GenBank/DDBJ databases">
        <title>Genome sequence of Ponticoccus sp. strain UMTAT08 isolated from clonal culture of toxic dinoflagellate Alexandrium tamiyavanichii.</title>
        <authorList>
            <person name="Gan H.Y."/>
            <person name="Muhd D.-D."/>
            <person name="Mohd Noor M.E."/>
            <person name="Yeong Y.S."/>
            <person name="Usup G."/>
        </authorList>
    </citation>
    <scope>NUCLEOTIDE SEQUENCE [LARGE SCALE GENOMIC DNA]</scope>
    <source>
        <strain evidence="6 7">UMTAT08</strain>
    </source>
</reference>
<dbReference type="OrthoDB" id="6811967at2"/>
<evidence type="ECO:0000313" key="6">
    <source>
        <dbReference type="EMBL" id="KHQ49914.1"/>
    </source>
</evidence>
<accession>A0A0B3SH94</accession>
<name>A0A0B3SH94_9RHOB</name>
<evidence type="ECO:0000313" key="7">
    <source>
        <dbReference type="Proteomes" id="UP000030960"/>
    </source>
</evidence>
<dbReference type="GO" id="GO:0045892">
    <property type="term" value="P:negative regulation of DNA-templated transcription"/>
    <property type="evidence" value="ECO:0007669"/>
    <property type="project" value="TreeGrafter"/>
</dbReference>
<dbReference type="STRING" id="561184.SAMN05216376_11115"/>
<dbReference type="AlphaFoldDB" id="A0A0B3SH94"/>
<dbReference type="PATRIC" id="fig|1515334.3.peg.5537"/>
<keyword evidence="3" id="KW-0804">Transcription</keyword>
<sequence>MGTITKALELLNLFSRTKPEIGLMEFARLSGRDKATVHRHLTELEENGFVEQHPQSRAYRLGPAILRLTAVREATHPVRRILRPIVDTLAHQVGELCHCSLLQGEMLSPVYHADPMIHGTQVHFDEAEMLPLHATSSGLALLAFSPPALAEHVLGRPLPAYTDLTLTDPSFLRSVLADVRQDGLCNLDQAFDSEVCSVGGPLFGPEGIPIGAMSVAVPAVRAKRAKIDEIRTALRGAIRQATVSTGGTLPRETAALWANAPAPTLTDQRGLT</sequence>